<evidence type="ECO:0000313" key="3">
    <source>
        <dbReference type="Proteomes" id="UP000274131"/>
    </source>
</evidence>
<reference evidence="2 3" key="2">
    <citation type="submission" date="2018-10" db="EMBL/GenBank/DDBJ databases">
        <authorList>
            <consortium name="Pathogen Informatics"/>
        </authorList>
    </citation>
    <scope>NUCLEOTIDE SEQUENCE [LARGE SCALE GENOMIC DNA]</scope>
</reference>
<keyword evidence="1" id="KW-0472">Membrane</keyword>
<keyword evidence="3" id="KW-1185">Reference proteome</keyword>
<protein>
    <submittedName>
        <fullName evidence="4">Transposase</fullName>
    </submittedName>
</protein>
<dbReference type="WBParaSite" id="EVEC_0000457301-mRNA-1">
    <property type="protein sequence ID" value="EVEC_0000457301-mRNA-1"/>
    <property type="gene ID" value="EVEC_0000457301"/>
</dbReference>
<name>A0A0N4V3E9_ENTVE</name>
<sequence>MRNTGKAYGVLPIRAVVVSRYRASGRPPPDAVSAFNPLLSATVFLFIALLLHQWMASGKICFSPNENIADIRYKYVICGYRRIHANSKGKLFPAID</sequence>
<evidence type="ECO:0000313" key="2">
    <source>
        <dbReference type="EMBL" id="VDD89530.1"/>
    </source>
</evidence>
<reference evidence="4" key="1">
    <citation type="submission" date="2017-02" db="UniProtKB">
        <authorList>
            <consortium name="WormBaseParasite"/>
        </authorList>
    </citation>
    <scope>IDENTIFICATION</scope>
</reference>
<dbReference type="Proteomes" id="UP000274131">
    <property type="component" value="Unassembled WGS sequence"/>
</dbReference>
<accession>A0A0N4V3E9</accession>
<feature type="transmembrane region" description="Helical" evidence="1">
    <location>
        <begin position="31"/>
        <end position="51"/>
    </location>
</feature>
<dbReference type="AlphaFoldDB" id="A0A0N4V3E9"/>
<organism evidence="4">
    <name type="scientific">Enterobius vermicularis</name>
    <name type="common">Human pinworm</name>
    <dbReference type="NCBI Taxonomy" id="51028"/>
    <lineage>
        <taxon>Eukaryota</taxon>
        <taxon>Metazoa</taxon>
        <taxon>Ecdysozoa</taxon>
        <taxon>Nematoda</taxon>
        <taxon>Chromadorea</taxon>
        <taxon>Rhabditida</taxon>
        <taxon>Spirurina</taxon>
        <taxon>Oxyuridomorpha</taxon>
        <taxon>Oxyuroidea</taxon>
        <taxon>Oxyuridae</taxon>
        <taxon>Enterobius</taxon>
    </lineage>
</organism>
<evidence type="ECO:0000313" key="4">
    <source>
        <dbReference type="WBParaSite" id="EVEC_0000457301-mRNA-1"/>
    </source>
</evidence>
<dbReference type="EMBL" id="UXUI01007813">
    <property type="protein sequence ID" value="VDD89530.1"/>
    <property type="molecule type" value="Genomic_DNA"/>
</dbReference>
<proteinExistence type="predicted"/>
<keyword evidence="1" id="KW-1133">Transmembrane helix</keyword>
<gene>
    <name evidence="2" type="ORF">EVEC_LOCUS4281</name>
</gene>
<evidence type="ECO:0000256" key="1">
    <source>
        <dbReference type="SAM" id="Phobius"/>
    </source>
</evidence>
<keyword evidence="1" id="KW-0812">Transmembrane</keyword>